<evidence type="ECO:0000313" key="9">
    <source>
        <dbReference type="EMBL" id="CRK76491.1"/>
    </source>
</evidence>
<dbReference type="GO" id="GO:0055085">
    <property type="term" value="P:transmembrane transport"/>
    <property type="evidence" value="ECO:0007669"/>
    <property type="project" value="InterPro"/>
</dbReference>
<dbReference type="InterPro" id="IPR004776">
    <property type="entry name" value="Mem_transp_PIN-like"/>
</dbReference>
<accession>A0A0U1NP24</accession>
<evidence type="ECO:0000256" key="4">
    <source>
        <dbReference type="ARBA" id="ARBA00022475"/>
    </source>
</evidence>
<feature type="transmembrane region" description="Helical" evidence="8">
    <location>
        <begin position="64"/>
        <end position="84"/>
    </location>
</feature>
<proteinExistence type="inferred from homology"/>
<evidence type="ECO:0000256" key="7">
    <source>
        <dbReference type="ARBA" id="ARBA00023136"/>
    </source>
</evidence>
<evidence type="ECO:0000313" key="10">
    <source>
        <dbReference type="Proteomes" id="UP000048949"/>
    </source>
</evidence>
<evidence type="ECO:0000256" key="2">
    <source>
        <dbReference type="ARBA" id="ARBA00010145"/>
    </source>
</evidence>
<dbReference type="PANTHER" id="PTHR36838:SF4">
    <property type="entry name" value="AUXIN EFFLUX CARRIER FAMILY PROTEIN"/>
    <property type="match status" value="1"/>
</dbReference>
<dbReference type="AlphaFoldDB" id="A0A0U1NP24"/>
<dbReference type="InterPro" id="IPR038770">
    <property type="entry name" value="Na+/solute_symporter_sf"/>
</dbReference>
<evidence type="ECO:0000256" key="8">
    <source>
        <dbReference type="SAM" id="Phobius"/>
    </source>
</evidence>
<evidence type="ECO:0000256" key="3">
    <source>
        <dbReference type="ARBA" id="ARBA00022448"/>
    </source>
</evidence>
<feature type="transmembrane region" description="Helical" evidence="8">
    <location>
        <begin position="123"/>
        <end position="143"/>
    </location>
</feature>
<dbReference type="GO" id="GO:0005886">
    <property type="term" value="C:plasma membrane"/>
    <property type="evidence" value="ECO:0007669"/>
    <property type="project" value="UniProtKB-SubCell"/>
</dbReference>
<feature type="transmembrane region" description="Helical" evidence="8">
    <location>
        <begin position="253"/>
        <end position="272"/>
    </location>
</feature>
<dbReference type="Proteomes" id="UP000048949">
    <property type="component" value="Unassembled WGS sequence"/>
</dbReference>
<sequence length="301" mass="30804">MNGVSTIGLALAPDVIIIALGMVFGRFLDKNLWVALDKLCFFIFFPALMFSAAAARPIGIGDIASVGMAVWILMGLGLGLAWPLRRLGPSSFLDFAGVWQTAWRFNAGLAFVVAQALPQEAAALMAVAVGLAVPLANVLAVGALARGAGLNVGSVIKAVLANPFFLASSAGLLVSATGHAPPETAAVTLDRLANVAIPAALLSIGASLNLSVLWGLSGFTGGFHLIKLVYLPLCALGLAKVMDLSVIQTPVVVLFAALPTAAAAQTLAARFGADRRGPAAIIAQSTVLACMTLPVWIALVV</sequence>
<organism evidence="9 10">
    <name type="scientific">Nereida ignava</name>
    <dbReference type="NCBI Taxonomy" id="282199"/>
    <lineage>
        <taxon>Bacteria</taxon>
        <taxon>Pseudomonadati</taxon>
        <taxon>Pseudomonadota</taxon>
        <taxon>Alphaproteobacteria</taxon>
        <taxon>Rhodobacterales</taxon>
        <taxon>Roseobacteraceae</taxon>
        <taxon>Nereida</taxon>
    </lineage>
</organism>
<feature type="transmembrane region" description="Helical" evidence="8">
    <location>
        <begin position="39"/>
        <end position="58"/>
    </location>
</feature>
<keyword evidence="3" id="KW-0813">Transport</keyword>
<keyword evidence="5 8" id="KW-0812">Transmembrane</keyword>
<keyword evidence="6 8" id="KW-1133">Transmembrane helix</keyword>
<dbReference type="RefSeq" id="WP_048599896.1">
    <property type="nucleotide sequence ID" value="NZ_CBFHGK010000037.1"/>
</dbReference>
<evidence type="ECO:0000256" key="1">
    <source>
        <dbReference type="ARBA" id="ARBA00004651"/>
    </source>
</evidence>
<reference evidence="9 10" key="1">
    <citation type="submission" date="2015-04" db="EMBL/GenBank/DDBJ databases">
        <authorList>
            <person name="Syromyatnikov M.Y."/>
            <person name="Popov V.N."/>
        </authorList>
    </citation>
    <scope>NUCLEOTIDE SEQUENCE [LARGE SCALE GENOMIC DNA]</scope>
    <source>
        <strain evidence="9 10">CECT 5292</strain>
    </source>
</reference>
<comment type="subcellular location">
    <subcellularLocation>
        <location evidence="1">Cell membrane</location>
        <topology evidence="1">Multi-pass membrane protein</topology>
    </subcellularLocation>
</comment>
<protein>
    <submittedName>
        <fullName evidence="9">Auxin efflux carrier</fullName>
    </submittedName>
</protein>
<keyword evidence="10" id="KW-1185">Reference proteome</keyword>
<evidence type="ECO:0000256" key="5">
    <source>
        <dbReference type="ARBA" id="ARBA00022692"/>
    </source>
</evidence>
<dbReference type="PANTHER" id="PTHR36838">
    <property type="entry name" value="AUXIN EFFLUX CARRIER FAMILY PROTEIN"/>
    <property type="match status" value="1"/>
</dbReference>
<comment type="similarity">
    <text evidence="2">Belongs to the auxin efflux carrier (TC 2.A.69) family.</text>
</comment>
<gene>
    <name evidence="9" type="ORF">NIG5292_02555</name>
</gene>
<name>A0A0U1NP24_9RHOB</name>
<feature type="transmembrane region" description="Helical" evidence="8">
    <location>
        <begin position="195"/>
        <end position="216"/>
    </location>
</feature>
<feature type="transmembrane region" description="Helical" evidence="8">
    <location>
        <begin position="279"/>
        <end position="299"/>
    </location>
</feature>
<dbReference type="STRING" id="282199.GCA_001049735_02554"/>
<feature type="transmembrane region" description="Helical" evidence="8">
    <location>
        <begin position="228"/>
        <end position="247"/>
    </location>
</feature>
<dbReference type="OrthoDB" id="9805563at2"/>
<dbReference type="Pfam" id="PF03547">
    <property type="entry name" value="Mem_trans"/>
    <property type="match status" value="1"/>
</dbReference>
<feature type="transmembrane region" description="Helical" evidence="8">
    <location>
        <begin position="6"/>
        <end position="27"/>
    </location>
</feature>
<feature type="transmembrane region" description="Helical" evidence="8">
    <location>
        <begin position="155"/>
        <end position="175"/>
    </location>
</feature>
<dbReference type="EMBL" id="CVQV01000022">
    <property type="protein sequence ID" value="CRK76491.1"/>
    <property type="molecule type" value="Genomic_DNA"/>
</dbReference>
<keyword evidence="4" id="KW-1003">Cell membrane</keyword>
<dbReference type="Gene3D" id="1.20.1530.20">
    <property type="match status" value="1"/>
</dbReference>
<evidence type="ECO:0000256" key="6">
    <source>
        <dbReference type="ARBA" id="ARBA00022989"/>
    </source>
</evidence>
<keyword evidence="7 8" id="KW-0472">Membrane</keyword>